<dbReference type="RefSeq" id="WP_044547878.1">
    <property type="nucleotide sequence ID" value="NZ_LZTH01000048.1"/>
</dbReference>
<gene>
    <name evidence="2" type="ORF">BAE39_25170</name>
</gene>
<dbReference type="AlphaFoldDB" id="A0A1A5IK70"/>
<comment type="caution">
    <text evidence="2">The sequence shown here is derived from an EMBL/GenBank/DDBJ whole genome shotgun (WGS) entry which is preliminary data.</text>
</comment>
<dbReference type="EMBL" id="LZTJ01000035">
    <property type="protein sequence ID" value="OBP68727.1"/>
    <property type="molecule type" value="Genomic_DNA"/>
</dbReference>
<sequence>MAQDAPVKPLSRDLLLGSWRMTSWMTRDVATGERREALGQNPQGIVIYTPERVIFFILRNNRRRPGRLPPSDEEKIALFESMFAYSGGYTVEPDRVVHHVDMSWNEAWSGTEQVRFCNVDEHTLSYTSPPSQNPFDGREIVHEVTYVREKRHAE</sequence>
<evidence type="ECO:0000259" key="1">
    <source>
        <dbReference type="Pfam" id="PF13924"/>
    </source>
</evidence>
<proteinExistence type="predicted"/>
<organism evidence="2 3">
    <name type="scientific">Rhizobium loti</name>
    <name type="common">Mesorhizobium loti</name>
    <dbReference type="NCBI Taxonomy" id="381"/>
    <lineage>
        <taxon>Bacteria</taxon>
        <taxon>Pseudomonadati</taxon>
        <taxon>Pseudomonadota</taxon>
        <taxon>Alphaproteobacteria</taxon>
        <taxon>Hyphomicrobiales</taxon>
        <taxon>Phyllobacteriaceae</taxon>
        <taxon>Mesorhizobium</taxon>
    </lineage>
</organism>
<name>A0A1A5IK70_RHILI</name>
<evidence type="ECO:0000313" key="3">
    <source>
        <dbReference type="Proteomes" id="UP000093748"/>
    </source>
</evidence>
<reference evidence="3" key="1">
    <citation type="submission" date="2016-06" db="EMBL/GenBank/DDBJ databases">
        <title>NZP2037 Pacbio-Illumina hybrid assembly.</title>
        <authorList>
            <person name="Ramsay J.P."/>
        </authorList>
    </citation>
    <scope>NUCLEOTIDE SEQUENCE [LARGE SCALE GENOMIC DNA]</scope>
    <source>
        <strain evidence="3">R7ANS::ICEMlSym2042</strain>
    </source>
</reference>
<dbReference type="Pfam" id="PF13924">
    <property type="entry name" value="Lipocalin_5"/>
    <property type="match status" value="1"/>
</dbReference>
<feature type="domain" description="Lipocalin-like" evidence="1">
    <location>
        <begin position="17"/>
        <end position="131"/>
    </location>
</feature>
<dbReference type="OrthoDB" id="8370150at2"/>
<dbReference type="InterPro" id="IPR024311">
    <property type="entry name" value="Lipocalin-like"/>
</dbReference>
<protein>
    <recommendedName>
        <fullName evidence="1">Lipocalin-like domain-containing protein</fullName>
    </recommendedName>
</protein>
<evidence type="ECO:0000313" key="2">
    <source>
        <dbReference type="EMBL" id="OBP68727.1"/>
    </source>
</evidence>
<dbReference type="Proteomes" id="UP000093748">
    <property type="component" value="Unassembled WGS sequence"/>
</dbReference>
<accession>A0A1A5IK70</accession>